<dbReference type="EMBL" id="LAZR01061169">
    <property type="protein sequence ID" value="KKK64125.1"/>
    <property type="molecule type" value="Genomic_DNA"/>
</dbReference>
<gene>
    <name evidence="1" type="ORF">LCGC14_2987360</name>
</gene>
<organism evidence="1">
    <name type="scientific">marine sediment metagenome</name>
    <dbReference type="NCBI Taxonomy" id="412755"/>
    <lineage>
        <taxon>unclassified sequences</taxon>
        <taxon>metagenomes</taxon>
        <taxon>ecological metagenomes</taxon>
    </lineage>
</organism>
<sequence>MNENLEELLNVEIEVSEDFDGEENANVLSDLRQALFESRVGANLSAAGIRGVTHALDDTGLITLESGDAQERLWLRSAAHEAERLGLPKSVFVQVRSQVA</sequence>
<name>A0A0F8XSD5_9ZZZZ</name>
<reference evidence="1" key="1">
    <citation type="journal article" date="2015" name="Nature">
        <title>Complex archaea that bridge the gap between prokaryotes and eukaryotes.</title>
        <authorList>
            <person name="Spang A."/>
            <person name="Saw J.H."/>
            <person name="Jorgensen S.L."/>
            <person name="Zaremba-Niedzwiedzka K."/>
            <person name="Martijn J."/>
            <person name="Lind A.E."/>
            <person name="van Eijk R."/>
            <person name="Schleper C."/>
            <person name="Guy L."/>
            <person name="Ettema T.J."/>
        </authorList>
    </citation>
    <scope>NUCLEOTIDE SEQUENCE</scope>
</reference>
<protein>
    <submittedName>
        <fullName evidence="1">Uncharacterized protein</fullName>
    </submittedName>
</protein>
<proteinExistence type="predicted"/>
<evidence type="ECO:0000313" key="1">
    <source>
        <dbReference type="EMBL" id="KKK64125.1"/>
    </source>
</evidence>
<accession>A0A0F8XSD5</accession>
<comment type="caution">
    <text evidence="1">The sequence shown here is derived from an EMBL/GenBank/DDBJ whole genome shotgun (WGS) entry which is preliminary data.</text>
</comment>
<dbReference type="AlphaFoldDB" id="A0A0F8XSD5"/>